<gene>
    <name evidence="1" type="ORF">METZ01_LOCUS137095</name>
</gene>
<dbReference type="EMBL" id="UINC01019946">
    <property type="protein sequence ID" value="SVA84241.1"/>
    <property type="molecule type" value="Genomic_DNA"/>
</dbReference>
<evidence type="ECO:0000313" key="1">
    <source>
        <dbReference type="EMBL" id="SVA84241.1"/>
    </source>
</evidence>
<feature type="non-terminal residue" evidence="1">
    <location>
        <position position="28"/>
    </location>
</feature>
<proteinExistence type="predicted"/>
<name>A0A381Z5M7_9ZZZZ</name>
<feature type="non-terminal residue" evidence="1">
    <location>
        <position position="1"/>
    </location>
</feature>
<organism evidence="1">
    <name type="scientific">marine metagenome</name>
    <dbReference type="NCBI Taxonomy" id="408172"/>
    <lineage>
        <taxon>unclassified sequences</taxon>
        <taxon>metagenomes</taxon>
        <taxon>ecological metagenomes</taxon>
    </lineage>
</organism>
<dbReference type="AlphaFoldDB" id="A0A381Z5M7"/>
<accession>A0A381Z5M7</accession>
<reference evidence="1" key="1">
    <citation type="submission" date="2018-05" db="EMBL/GenBank/DDBJ databases">
        <authorList>
            <person name="Lanie J.A."/>
            <person name="Ng W.-L."/>
            <person name="Kazmierczak K.M."/>
            <person name="Andrzejewski T.M."/>
            <person name="Davidsen T.M."/>
            <person name="Wayne K.J."/>
            <person name="Tettelin H."/>
            <person name="Glass J.I."/>
            <person name="Rusch D."/>
            <person name="Podicherti R."/>
            <person name="Tsui H.-C.T."/>
            <person name="Winkler M.E."/>
        </authorList>
    </citation>
    <scope>NUCLEOTIDE SEQUENCE</scope>
</reference>
<protein>
    <submittedName>
        <fullName evidence="1">Uncharacterized protein</fullName>
    </submittedName>
</protein>
<sequence>VCPHFVFINIKYKADESPAEPKIIHITM</sequence>